<comment type="caution">
    <text evidence="2">The sequence shown here is derived from an EMBL/GenBank/DDBJ whole genome shotgun (WGS) entry which is preliminary data.</text>
</comment>
<dbReference type="PANTHER" id="PTHR24559">
    <property type="entry name" value="TRANSPOSON TY3-I GAG-POL POLYPROTEIN"/>
    <property type="match status" value="1"/>
</dbReference>
<reference evidence="2 3" key="1">
    <citation type="journal article" date="2015" name="Environ. Microbiol.">
        <title>Genome analyses suggest the presence of polyploidy and recent human-driven expansions in eight global populations of the honeybee pathogen Nosema ceranae.</title>
        <authorList>
            <person name="Pelin A."/>
            <person name="Selman M."/>
            <person name="Aris-Brosou S."/>
            <person name="Farinelli L."/>
            <person name="Corradi N."/>
        </authorList>
    </citation>
    <scope>NUCLEOTIDE SEQUENCE [LARGE SCALE GENOMIC DNA]</scope>
    <source>
        <strain evidence="2 3">PA08 1199</strain>
    </source>
</reference>
<dbReference type="GeneID" id="36318728"/>
<sequence length="102" mass="12041">MEILRLLSSLMALDNMVEKDEYRQANIRDIVRETRGTDIMTVFDLKDGLHNVKIEEQDKHKTAFELYGRVYEWNSMVMGYKKSPQILPRIMDKIFKTSEGNL</sequence>
<dbReference type="AlphaFoldDB" id="A0A0F9WAZ7"/>
<dbReference type="PANTHER" id="PTHR24559:SF444">
    <property type="entry name" value="REVERSE TRANSCRIPTASE DOMAIN-CONTAINING PROTEIN"/>
    <property type="match status" value="1"/>
</dbReference>
<dbReference type="InterPro" id="IPR053134">
    <property type="entry name" value="RNA-dir_DNA_polymerase"/>
</dbReference>
<evidence type="ECO:0000313" key="2">
    <source>
        <dbReference type="EMBL" id="KKO74095.1"/>
    </source>
</evidence>
<organism evidence="2 3">
    <name type="scientific">Vairimorpha ceranae</name>
    <dbReference type="NCBI Taxonomy" id="40302"/>
    <lineage>
        <taxon>Eukaryota</taxon>
        <taxon>Fungi</taxon>
        <taxon>Fungi incertae sedis</taxon>
        <taxon>Microsporidia</taxon>
        <taxon>Nosematidae</taxon>
        <taxon>Vairimorpha</taxon>
    </lineage>
</organism>
<dbReference type="Proteomes" id="UP000034350">
    <property type="component" value="Unassembled WGS sequence"/>
</dbReference>
<accession>A0A0F9WAZ7</accession>
<keyword evidence="3" id="KW-1185">Reference proteome</keyword>
<dbReference type="EMBL" id="JPQZ01000119">
    <property type="protein sequence ID" value="KKO74095.1"/>
    <property type="molecule type" value="Genomic_DNA"/>
</dbReference>
<dbReference type="VEuPathDB" id="MicrosporidiaDB:AAJ76_1190003228"/>
<name>A0A0F9WAZ7_9MICR</name>
<gene>
    <name evidence="2" type="ORF">AAJ76_1190003228</name>
</gene>
<dbReference type="RefSeq" id="XP_024329837.1">
    <property type="nucleotide sequence ID" value="XM_024473831.1"/>
</dbReference>
<dbReference type="Gene3D" id="3.10.10.10">
    <property type="entry name" value="HIV Type 1 Reverse Transcriptase, subunit A, domain 1"/>
    <property type="match status" value="1"/>
</dbReference>
<dbReference type="SUPFAM" id="SSF56672">
    <property type="entry name" value="DNA/RNA polymerases"/>
    <property type="match status" value="1"/>
</dbReference>
<dbReference type="VEuPathDB" id="MicrosporidiaDB:NCER_102284"/>
<dbReference type="InterPro" id="IPR000477">
    <property type="entry name" value="RT_dom"/>
</dbReference>
<proteinExistence type="predicted"/>
<evidence type="ECO:0000313" key="3">
    <source>
        <dbReference type="Proteomes" id="UP000034350"/>
    </source>
</evidence>
<protein>
    <submittedName>
        <fullName evidence="2">Pol polyprotein</fullName>
    </submittedName>
</protein>
<dbReference type="Pfam" id="PF00078">
    <property type="entry name" value="RVT_1"/>
    <property type="match status" value="1"/>
</dbReference>
<dbReference type="Gene3D" id="3.30.70.270">
    <property type="match status" value="1"/>
</dbReference>
<dbReference type="InterPro" id="IPR043502">
    <property type="entry name" value="DNA/RNA_pol_sf"/>
</dbReference>
<dbReference type="OrthoDB" id="2192994at2759"/>
<feature type="domain" description="Reverse transcriptase" evidence="1">
    <location>
        <begin position="5"/>
        <end position="97"/>
    </location>
</feature>
<evidence type="ECO:0000259" key="1">
    <source>
        <dbReference type="Pfam" id="PF00078"/>
    </source>
</evidence>
<dbReference type="InterPro" id="IPR043128">
    <property type="entry name" value="Rev_trsase/Diguanyl_cyclase"/>
</dbReference>